<keyword evidence="1 7" id="KW-0479">Metal-binding</keyword>
<dbReference type="InterPro" id="IPR000093">
    <property type="entry name" value="DNA_Rcmb_RecR"/>
</dbReference>
<dbReference type="PROSITE" id="PS01300">
    <property type="entry name" value="RECR"/>
    <property type="match status" value="1"/>
</dbReference>
<proteinExistence type="inferred from homology"/>
<evidence type="ECO:0000313" key="10">
    <source>
        <dbReference type="Proteomes" id="UP001172083"/>
    </source>
</evidence>
<feature type="domain" description="Toprim" evidence="8">
    <location>
        <begin position="81"/>
        <end position="178"/>
    </location>
</feature>
<evidence type="ECO:0000259" key="8">
    <source>
        <dbReference type="PROSITE" id="PS50880"/>
    </source>
</evidence>
<dbReference type="Proteomes" id="UP001172083">
    <property type="component" value="Unassembled WGS sequence"/>
</dbReference>
<evidence type="ECO:0000313" key="9">
    <source>
        <dbReference type="EMBL" id="MDN5214412.1"/>
    </source>
</evidence>
<keyword evidence="2 7" id="KW-0227">DNA damage</keyword>
<dbReference type="Pfam" id="PF13662">
    <property type="entry name" value="Toprim_4"/>
    <property type="match status" value="1"/>
</dbReference>
<evidence type="ECO:0000256" key="4">
    <source>
        <dbReference type="ARBA" id="ARBA00022833"/>
    </source>
</evidence>
<dbReference type="Pfam" id="PF02132">
    <property type="entry name" value="RecR_ZnF"/>
    <property type="match status" value="1"/>
</dbReference>
<dbReference type="PANTHER" id="PTHR30446:SF0">
    <property type="entry name" value="RECOMBINATION PROTEIN RECR"/>
    <property type="match status" value="1"/>
</dbReference>
<dbReference type="Gene3D" id="3.30.60.80">
    <property type="match status" value="1"/>
</dbReference>
<keyword evidence="4 7" id="KW-0862">Zinc</keyword>
<sequence>MQYPSKLIEDAVNEISQLPGIGKKTALRLVIHLLKQDKESTLHLSEALVNLRTQVKYCKVCHNISDEEVCNICSSHRRDHTVICVVENLPDLMAIENTAQYNGTYHILGGIISPIEGIGPDDLKIDSLIQRIKNRSNEVNEVILALSSTMEGDTTAFYLTKKLKDFDLKVSTIARGIPVGGELEYADEITLGRSILSRTAYLHG</sequence>
<comment type="caution">
    <text evidence="9">The sequence shown here is derived from an EMBL/GenBank/DDBJ whole genome shotgun (WGS) entry which is preliminary data.</text>
</comment>
<evidence type="ECO:0000256" key="7">
    <source>
        <dbReference type="HAMAP-Rule" id="MF_00017"/>
    </source>
</evidence>
<name>A0ABT8LBU8_9BACT</name>
<keyword evidence="10" id="KW-1185">Reference proteome</keyword>
<dbReference type="CDD" id="cd01025">
    <property type="entry name" value="TOPRIM_recR"/>
    <property type="match status" value="1"/>
</dbReference>
<dbReference type="Gene3D" id="1.10.8.420">
    <property type="entry name" value="RecR Domain 1"/>
    <property type="match status" value="1"/>
</dbReference>
<dbReference type="SMART" id="SM00493">
    <property type="entry name" value="TOPRIM"/>
    <property type="match status" value="1"/>
</dbReference>
<reference evidence="9" key="1">
    <citation type="submission" date="2023-06" db="EMBL/GenBank/DDBJ databases">
        <title>Genomic of Agaribacillus aureum.</title>
        <authorList>
            <person name="Wang G."/>
        </authorList>
    </citation>
    <scope>NUCLEOTIDE SEQUENCE</scope>
    <source>
        <strain evidence="9">BMA12</strain>
    </source>
</reference>
<keyword evidence="6 7" id="KW-0234">DNA repair</keyword>
<dbReference type="PANTHER" id="PTHR30446">
    <property type="entry name" value="RECOMBINATION PROTEIN RECR"/>
    <property type="match status" value="1"/>
</dbReference>
<evidence type="ECO:0000256" key="1">
    <source>
        <dbReference type="ARBA" id="ARBA00022723"/>
    </source>
</evidence>
<dbReference type="Pfam" id="PF21175">
    <property type="entry name" value="RecR_C"/>
    <property type="match status" value="1"/>
</dbReference>
<dbReference type="SUPFAM" id="SSF111304">
    <property type="entry name" value="Recombination protein RecR"/>
    <property type="match status" value="1"/>
</dbReference>
<dbReference type="InterPro" id="IPR006171">
    <property type="entry name" value="TOPRIM_dom"/>
</dbReference>
<dbReference type="EMBL" id="JAUJEB010000004">
    <property type="protein sequence ID" value="MDN5214412.1"/>
    <property type="molecule type" value="Genomic_DNA"/>
</dbReference>
<evidence type="ECO:0000256" key="2">
    <source>
        <dbReference type="ARBA" id="ARBA00022763"/>
    </source>
</evidence>
<protein>
    <recommendedName>
        <fullName evidence="7">Recombination protein RecR</fullName>
    </recommendedName>
</protein>
<comment type="similarity">
    <text evidence="7">Belongs to the RecR family.</text>
</comment>
<accession>A0ABT8LBU8</accession>
<dbReference type="InterPro" id="IPR015967">
    <property type="entry name" value="Rcmb_RecR_Znf"/>
</dbReference>
<keyword evidence="5 7" id="KW-0233">DNA recombination</keyword>
<evidence type="ECO:0000256" key="6">
    <source>
        <dbReference type="ARBA" id="ARBA00023204"/>
    </source>
</evidence>
<evidence type="ECO:0000256" key="3">
    <source>
        <dbReference type="ARBA" id="ARBA00022771"/>
    </source>
</evidence>
<dbReference type="InterPro" id="IPR023627">
    <property type="entry name" value="Rcmb_RecR"/>
</dbReference>
<keyword evidence="3 7" id="KW-0863">Zinc-finger</keyword>
<dbReference type="Gene3D" id="6.10.250.240">
    <property type="match status" value="1"/>
</dbReference>
<dbReference type="Gene3D" id="3.40.1360.10">
    <property type="match status" value="1"/>
</dbReference>
<dbReference type="HAMAP" id="MF_00017">
    <property type="entry name" value="RecR"/>
    <property type="match status" value="1"/>
</dbReference>
<organism evidence="9 10">
    <name type="scientific">Agaribacillus aureus</name>
    <dbReference type="NCBI Taxonomy" id="3051825"/>
    <lineage>
        <taxon>Bacteria</taxon>
        <taxon>Pseudomonadati</taxon>
        <taxon>Bacteroidota</taxon>
        <taxon>Cytophagia</taxon>
        <taxon>Cytophagales</taxon>
        <taxon>Splendidivirgaceae</taxon>
        <taxon>Agaribacillus</taxon>
    </lineage>
</organism>
<feature type="zinc finger region" description="C4-type" evidence="7">
    <location>
        <begin position="58"/>
        <end position="73"/>
    </location>
</feature>
<dbReference type="RefSeq" id="WP_346759746.1">
    <property type="nucleotide sequence ID" value="NZ_JAUJEB010000004.1"/>
</dbReference>
<dbReference type="Pfam" id="PF21176">
    <property type="entry name" value="RecR_HhH"/>
    <property type="match status" value="1"/>
</dbReference>
<evidence type="ECO:0000256" key="5">
    <source>
        <dbReference type="ARBA" id="ARBA00023172"/>
    </source>
</evidence>
<dbReference type="NCBIfam" id="TIGR00615">
    <property type="entry name" value="recR"/>
    <property type="match status" value="1"/>
</dbReference>
<comment type="function">
    <text evidence="7">May play a role in DNA repair. It seems to be involved in an RecBC-independent recombinational process of DNA repair. It may act with RecF and RecO.</text>
</comment>
<dbReference type="PROSITE" id="PS50880">
    <property type="entry name" value="TOPRIM"/>
    <property type="match status" value="1"/>
</dbReference>
<dbReference type="InterPro" id="IPR034137">
    <property type="entry name" value="TOPRIM_RecR"/>
</dbReference>
<gene>
    <name evidence="7 9" type="primary">recR</name>
    <name evidence="9" type="ORF">QQ020_20195</name>
</gene>